<reference evidence="2 3" key="1">
    <citation type="submission" date="2020-06" db="EMBL/GenBank/DDBJ databases">
        <title>Actinomadura xiongansis sp. nov., isolated from soil of Baiyangdian.</title>
        <authorList>
            <person name="Zhang X."/>
        </authorList>
    </citation>
    <scope>NUCLEOTIDE SEQUENCE [LARGE SCALE GENOMIC DNA]</scope>
    <source>
        <strain evidence="2 3">HBUM206468</strain>
    </source>
</reference>
<gene>
    <name evidence="2" type="ORF">HKK74_17025</name>
</gene>
<dbReference type="EMBL" id="JABVEC010000011">
    <property type="protein sequence ID" value="MBC6467194.1"/>
    <property type="molecule type" value="Genomic_DNA"/>
</dbReference>
<protein>
    <submittedName>
        <fullName evidence="2">Glycosyltransferase family 2 protein</fullName>
    </submittedName>
</protein>
<name>A0ABR7LQR7_9ACTN</name>
<feature type="domain" description="Glycosyltransferase 2-like" evidence="1">
    <location>
        <begin position="20"/>
        <end position="170"/>
    </location>
</feature>
<comment type="caution">
    <text evidence="2">The sequence shown here is derived from an EMBL/GenBank/DDBJ whole genome shotgun (WGS) entry which is preliminary data.</text>
</comment>
<evidence type="ECO:0000313" key="2">
    <source>
        <dbReference type="EMBL" id="MBC6467194.1"/>
    </source>
</evidence>
<dbReference type="PANTHER" id="PTHR43685:SF2">
    <property type="entry name" value="GLYCOSYLTRANSFERASE 2-LIKE DOMAIN-CONTAINING PROTEIN"/>
    <property type="match status" value="1"/>
</dbReference>
<evidence type="ECO:0000259" key="1">
    <source>
        <dbReference type="Pfam" id="PF00535"/>
    </source>
</evidence>
<dbReference type="Gene3D" id="3.90.550.10">
    <property type="entry name" value="Spore Coat Polysaccharide Biosynthesis Protein SpsA, Chain A"/>
    <property type="match status" value="1"/>
</dbReference>
<organism evidence="2 3">
    <name type="scientific">Actinomadura alba</name>
    <dbReference type="NCBI Taxonomy" id="406431"/>
    <lineage>
        <taxon>Bacteria</taxon>
        <taxon>Bacillati</taxon>
        <taxon>Actinomycetota</taxon>
        <taxon>Actinomycetes</taxon>
        <taxon>Streptosporangiales</taxon>
        <taxon>Thermomonosporaceae</taxon>
        <taxon>Actinomadura</taxon>
    </lineage>
</organism>
<dbReference type="SUPFAM" id="SSF53448">
    <property type="entry name" value="Nucleotide-diphospho-sugar transferases"/>
    <property type="match status" value="1"/>
</dbReference>
<dbReference type="InterPro" id="IPR001173">
    <property type="entry name" value="Glyco_trans_2-like"/>
</dbReference>
<keyword evidence="3" id="KW-1185">Reference proteome</keyword>
<sequence>MDTPRDLPTPPPGVRPSVGVVLPTHNRPELLRKALEAVLAQEYDGELQAIVVYDRAEPNQSLAGDRVRVIANTRSPGLAGARNSGILALDTDLVAFCDDDDVWLPGKLAAQVDALTANAGAELVSCGILVDFDGRRIPRLAETEQVTYDQLVRSRMVMVHSSTYVVRRAALMEMGMVDEEIPGSQGEDWDLALRAARRHPIVNVDHPYVQVLWGRTSYYAQAWETKIAALQWFLDRYPEIARSPVGGARVYAQIAFGHACAGRRREAARWAGRAFRTNWKEQRVPFALAVASGLVSGERVLLALHARGRGI</sequence>
<proteinExistence type="predicted"/>
<dbReference type="Pfam" id="PF00535">
    <property type="entry name" value="Glycos_transf_2"/>
    <property type="match status" value="1"/>
</dbReference>
<dbReference type="Proteomes" id="UP000805614">
    <property type="component" value="Unassembled WGS sequence"/>
</dbReference>
<dbReference type="RefSeq" id="WP_187244189.1">
    <property type="nucleotide sequence ID" value="NZ_BAAAOK010000006.1"/>
</dbReference>
<dbReference type="CDD" id="cd00761">
    <property type="entry name" value="Glyco_tranf_GTA_type"/>
    <property type="match status" value="1"/>
</dbReference>
<dbReference type="InterPro" id="IPR029044">
    <property type="entry name" value="Nucleotide-diphossugar_trans"/>
</dbReference>
<dbReference type="InterPro" id="IPR050834">
    <property type="entry name" value="Glycosyltransf_2"/>
</dbReference>
<evidence type="ECO:0000313" key="3">
    <source>
        <dbReference type="Proteomes" id="UP000805614"/>
    </source>
</evidence>
<accession>A0ABR7LQR7</accession>
<dbReference type="PANTHER" id="PTHR43685">
    <property type="entry name" value="GLYCOSYLTRANSFERASE"/>
    <property type="match status" value="1"/>
</dbReference>